<organism evidence="4 5">
    <name type="scientific">Nonomuraea corallina</name>
    <dbReference type="NCBI Taxonomy" id="2989783"/>
    <lineage>
        <taxon>Bacteria</taxon>
        <taxon>Bacillati</taxon>
        <taxon>Actinomycetota</taxon>
        <taxon>Actinomycetes</taxon>
        <taxon>Streptosporangiales</taxon>
        <taxon>Streptosporangiaceae</taxon>
        <taxon>Nonomuraea</taxon>
    </lineage>
</organism>
<evidence type="ECO:0000313" key="5">
    <source>
        <dbReference type="Proteomes" id="UP001144036"/>
    </source>
</evidence>
<sequence>MTPWVLTYEGFDVRRERLREALCTLGNGRFATRGATPDGLRRTPGTYAAGLYDRLASPVAGHTVTNEDLVNLPDWLPLTFATPGCDHFRPEDADLLEYRHVLDMRAGLLARELRWRDPEGRVTRVRQRRFVSMADSTIAALETTFTAENWSGPLRVRSAVEGDVRNQGVARYRDLRGDHLTGHATGVEGDLTWLTATTRGSHVTVALAARVDAPGKAEPVAEAARTVTRHVLDLVEDETATVTKVVALVTSRDPAVHDPRSAAVRHVRLAPRFDELLTRHTTAWDRLWECARMDVSEPEIAQAVHLHVFHLLQTMSPHTADLDAGVPARGLHGEAYRGHVFWDELFVLPWLNLRFPEVSRGALRYRWRRLGEARAAARAEGYDGAMFPWQSGSDGREETQTLHLNPESGRWLPDTSHLQRHVGLAIAYNVWQYHLVTGSMPDWCAELLIEIARFFASLAVLDPGSGRYEIRGVMGPDEYQTGYPGAASPGLDNNAYTNIMTVWLLRRALEVAPSVPGVHHGEPARWADITRRMRVDFHDGVISQFTGYADLPELDWARYRGVRRLDRVLEARGDDVNRYKAAKQADTLMLCYLLTTEELLGILDRLGYPADTGLIERTIAYYLERTSHGSTLSALVHAWVLARTDRAASWDLLVEALRSDIADVQGGTTEEGVHLGAMAGTLDLLQRCYLGLEVRDDGLRLDPLVPDRLGTLSLPVRVRGVRFEIEARDGTVRVNGETLTGGTGRTFTFDQGGTIMAGTGDLGRRIAHHRERLGLTREQVAERASVTPGYVEYLEESPGAPTASTISRLAEALDTTSDDLLGGGLDRPPGQGPAAASPQLEKLDREECLRLIAPGGVGRVAFNGSHGPTILPVNYRLYEGSIVFRTAHGGAMDRDLRTGLEGVEIVVGFEVDRIDEVRREGWSVLVQGPYHHVPDEEVAQVIGADVSPWAGGERLLHIRIIPQQVTGRRIHGL</sequence>
<dbReference type="Pfam" id="PF12900">
    <property type="entry name" value="Pyridox_ox_2"/>
    <property type="match status" value="1"/>
</dbReference>
<evidence type="ECO:0000313" key="4">
    <source>
        <dbReference type="EMBL" id="MDA0634205.1"/>
    </source>
</evidence>
<dbReference type="SMART" id="SM00530">
    <property type="entry name" value="HTH_XRE"/>
    <property type="match status" value="1"/>
</dbReference>
<dbReference type="SUPFAM" id="SSF47413">
    <property type="entry name" value="lambda repressor-like DNA-binding domains"/>
    <property type="match status" value="1"/>
</dbReference>
<feature type="compositionally biased region" description="Low complexity" evidence="2">
    <location>
        <begin position="826"/>
        <end position="838"/>
    </location>
</feature>
<dbReference type="PANTHER" id="PTHR11051">
    <property type="entry name" value="GLYCOSYL HYDROLASE-RELATED"/>
    <property type="match status" value="1"/>
</dbReference>
<accession>A0ABT4SB48</accession>
<dbReference type="Pfam" id="PF03636">
    <property type="entry name" value="Glyco_hydro_65N"/>
    <property type="match status" value="1"/>
</dbReference>
<dbReference type="InterPro" id="IPR011013">
    <property type="entry name" value="Gal_mutarotase_sf_dom"/>
</dbReference>
<evidence type="ECO:0000256" key="1">
    <source>
        <dbReference type="ARBA" id="ARBA00023295"/>
    </source>
</evidence>
<gene>
    <name evidence="4" type="ORF">OUY22_12330</name>
</gene>
<proteinExistence type="predicted"/>
<dbReference type="InterPro" id="IPR037018">
    <property type="entry name" value="GH65_N"/>
</dbReference>
<protein>
    <submittedName>
        <fullName evidence="4">Pyridoxamine 5'-phosphate oxidase family protein</fullName>
    </submittedName>
</protein>
<comment type="caution">
    <text evidence="4">The sequence shown here is derived from an EMBL/GenBank/DDBJ whole genome shotgun (WGS) entry which is preliminary data.</text>
</comment>
<evidence type="ECO:0000256" key="2">
    <source>
        <dbReference type="SAM" id="MobiDB-lite"/>
    </source>
</evidence>
<reference evidence="4" key="1">
    <citation type="submission" date="2022-11" db="EMBL/GenBank/DDBJ databases">
        <title>Nonomuraea corallina sp. nov., a new species of the genus Nonomuraea isolated from sea side sediment in Thai sea.</title>
        <authorList>
            <person name="Ngamcharungchit C."/>
            <person name="Matsumoto A."/>
            <person name="Suriyachadkun C."/>
            <person name="Panbangred W."/>
            <person name="Inahashi Y."/>
            <person name="Intra B."/>
        </authorList>
    </citation>
    <scope>NUCLEOTIDE SEQUENCE</scope>
    <source>
        <strain evidence="4">MCN248</strain>
    </source>
</reference>
<dbReference type="PANTHER" id="PTHR11051:SF8">
    <property type="entry name" value="PROTEIN-GLUCOSYLGALACTOSYLHYDROXYLYSINE GLUCOSIDASE"/>
    <property type="match status" value="1"/>
</dbReference>
<dbReference type="InterPro" id="IPR010982">
    <property type="entry name" value="Lambda_DNA-bd_dom_sf"/>
</dbReference>
<dbReference type="Gene3D" id="2.70.98.40">
    <property type="entry name" value="Glycoside hydrolase, family 65, N-terminal domain"/>
    <property type="match status" value="1"/>
</dbReference>
<feature type="region of interest" description="Disordered" evidence="2">
    <location>
        <begin position="817"/>
        <end position="838"/>
    </location>
</feature>
<evidence type="ECO:0000259" key="3">
    <source>
        <dbReference type="PROSITE" id="PS50943"/>
    </source>
</evidence>
<dbReference type="InterPro" id="IPR012341">
    <property type="entry name" value="6hp_glycosidase-like_sf"/>
</dbReference>
<dbReference type="Gene3D" id="1.10.260.40">
    <property type="entry name" value="lambda repressor-like DNA-binding domains"/>
    <property type="match status" value="1"/>
</dbReference>
<dbReference type="Gene3D" id="2.60.420.10">
    <property type="entry name" value="Maltose phosphorylase, domain 3"/>
    <property type="match status" value="1"/>
</dbReference>
<dbReference type="Pfam" id="PF03632">
    <property type="entry name" value="Glyco_hydro_65m"/>
    <property type="match status" value="1"/>
</dbReference>
<dbReference type="InterPro" id="IPR005196">
    <property type="entry name" value="Glyco_hydro_65_N"/>
</dbReference>
<dbReference type="InterPro" id="IPR005195">
    <property type="entry name" value="Glyco_hydro_65_M"/>
</dbReference>
<dbReference type="SUPFAM" id="SSF50475">
    <property type="entry name" value="FMN-binding split barrel"/>
    <property type="match status" value="1"/>
</dbReference>
<dbReference type="CDD" id="cd00093">
    <property type="entry name" value="HTH_XRE"/>
    <property type="match status" value="1"/>
</dbReference>
<dbReference type="InterPro" id="IPR008928">
    <property type="entry name" value="6-hairpin_glycosidase_sf"/>
</dbReference>
<dbReference type="Proteomes" id="UP001144036">
    <property type="component" value="Unassembled WGS sequence"/>
</dbReference>
<dbReference type="SUPFAM" id="SSF48208">
    <property type="entry name" value="Six-hairpin glycosidases"/>
    <property type="match status" value="1"/>
</dbReference>
<dbReference type="InterPro" id="IPR001387">
    <property type="entry name" value="Cro/C1-type_HTH"/>
</dbReference>
<dbReference type="InterPro" id="IPR005194">
    <property type="entry name" value="Glyco_hydro_65_C"/>
</dbReference>
<dbReference type="RefSeq" id="WP_270155014.1">
    <property type="nucleotide sequence ID" value="NZ_JAPNNL010000037.1"/>
</dbReference>
<dbReference type="PROSITE" id="PS50943">
    <property type="entry name" value="HTH_CROC1"/>
    <property type="match status" value="1"/>
</dbReference>
<dbReference type="Gene3D" id="1.50.10.10">
    <property type="match status" value="1"/>
</dbReference>
<keyword evidence="5" id="KW-1185">Reference proteome</keyword>
<dbReference type="Pfam" id="PF13560">
    <property type="entry name" value="HTH_31"/>
    <property type="match status" value="1"/>
</dbReference>
<dbReference type="EMBL" id="JAPNNL010000037">
    <property type="protein sequence ID" value="MDA0634205.1"/>
    <property type="molecule type" value="Genomic_DNA"/>
</dbReference>
<dbReference type="InterPro" id="IPR012349">
    <property type="entry name" value="Split_barrel_FMN-bd"/>
</dbReference>
<keyword evidence="1" id="KW-0378">Hydrolase</keyword>
<dbReference type="Gene3D" id="2.30.110.10">
    <property type="entry name" value="Electron Transport, Fmn-binding Protein, Chain A"/>
    <property type="match status" value="1"/>
</dbReference>
<dbReference type="Pfam" id="PF03633">
    <property type="entry name" value="Glyco_hydro_65C"/>
    <property type="match status" value="1"/>
</dbReference>
<name>A0ABT4SB48_9ACTN</name>
<keyword evidence="1" id="KW-0326">Glycosidase</keyword>
<feature type="domain" description="HTH cro/C1-type" evidence="3">
    <location>
        <begin position="766"/>
        <end position="820"/>
    </location>
</feature>
<dbReference type="SUPFAM" id="SSF74650">
    <property type="entry name" value="Galactose mutarotase-like"/>
    <property type="match status" value="1"/>
</dbReference>
<dbReference type="InterPro" id="IPR024747">
    <property type="entry name" value="Pyridox_Oxase-rel"/>
</dbReference>